<reference evidence="1" key="1">
    <citation type="journal article" date="2021" name="Proc. Natl. Acad. Sci. U.S.A.">
        <title>A Catalog of Tens of Thousands of Viruses from Human Metagenomes Reveals Hidden Associations with Chronic Diseases.</title>
        <authorList>
            <person name="Tisza M.J."/>
            <person name="Buck C.B."/>
        </authorList>
    </citation>
    <scope>NUCLEOTIDE SEQUENCE</scope>
    <source>
        <strain evidence="1">Ct8Lf7</strain>
    </source>
</reference>
<accession>A0A8S5S181</accession>
<evidence type="ECO:0000313" key="1">
    <source>
        <dbReference type="EMBL" id="DAF44773.1"/>
    </source>
</evidence>
<proteinExistence type="predicted"/>
<organism evidence="1">
    <name type="scientific">Podoviridae sp. ct8Lf7</name>
    <dbReference type="NCBI Taxonomy" id="2827723"/>
    <lineage>
        <taxon>Viruses</taxon>
        <taxon>Duplodnaviria</taxon>
        <taxon>Heunggongvirae</taxon>
        <taxon>Uroviricota</taxon>
        <taxon>Caudoviricetes</taxon>
    </lineage>
</organism>
<dbReference type="EMBL" id="BK032511">
    <property type="protein sequence ID" value="DAF44773.1"/>
    <property type="molecule type" value="Genomic_DNA"/>
</dbReference>
<protein>
    <submittedName>
        <fullName evidence="1">Uncharacterized protein</fullName>
    </submittedName>
</protein>
<sequence length="56" mass="6510">MLVGQLVEILKQFDQDRIVVIHTLKGENTEVNGYFIQKDLDDQNFYLTDLNVIPES</sequence>
<name>A0A8S5S181_9CAUD</name>